<protein>
    <submittedName>
        <fullName evidence="2">Short-chain dehydrogenase</fullName>
    </submittedName>
</protein>
<sequence>MDRTVVITGASSGVGLAAAEQLAAQGDQVVVVGRNPERLAAAVAKVRQAGNGREPGQFRADFESLKQVRELAAHLLDTYPKIDVLADNAGGMIAGHRRTEDGYEATIQGNHLGPFLLTNLLRERLAGGRVVSTASDAHRSGRPDPANFAGDEKTYKAFRTYGGAKSANILFAAEAARRWPDITSVSFHPGVVRTNFGDGTLTRLFYRFAPFLVTPEKAGALLVWLATAPKEDLVDGGYYVGHDVKKPASHAADPVASAKLWAASEDAVGI</sequence>
<evidence type="ECO:0000313" key="3">
    <source>
        <dbReference type="Proteomes" id="UP000637628"/>
    </source>
</evidence>
<comment type="caution">
    <text evidence="2">The sequence shown here is derived from an EMBL/GenBank/DDBJ whole genome shotgun (WGS) entry which is preliminary data.</text>
</comment>
<proteinExistence type="predicted"/>
<dbReference type="PANTHER" id="PTHR43157:SF31">
    <property type="entry name" value="PHOSPHATIDYLINOSITOL-GLYCAN BIOSYNTHESIS CLASS F PROTEIN"/>
    <property type="match status" value="1"/>
</dbReference>
<keyword evidence="3" id="KW-1185">Reference proteome</keyword>
<dbReference type="EMBL" id="BOML01000046">
    <property type="protein sequence ID" value="GIE04407.1"/>
    <property type="molecule type" value="Genomic_DNA"/>
</dbReference>
<evidence type="ECO:0000256" key="1">
    <source>
        <dbReference type="ARBA" id="ARBA00023002"/>
    </source>
</evidence>
<dbReference type="InterPro" id="IPR036291">
    <property type="entry name" value="NAD(P)-bd_dom_sf"/>
</dbReference>
<evidence type="ECO:0000313" key="2">
    <source>
        <dbReference type="EMBL" id="GIE04407.1"/>
    </source>
</evidence>
<dbReference type="InterPro" id="IPR002347">
    <property type="entry name" value="SDR_fam"/>
</dbReference>
<keyword evidence="1" id="KW-0560">Oxidoreductase</keyword>
<dbReference type="Proteomes" id="UP000637628">
    <property type="component" value="Unassembled WGS sequence"/>
</dbReference>
<dbReference type="PANTHER" id="PTHR43157">
    <property type="entry name" value="PHOSPHATIDYLINOSITOL-GLYCAN BIOSYNTHESIS CLASS F PROTEIN-RELATED"/>
    <property type="match status" value="1"/>
</dbReference>
<dbReference type="PRINTS" id="PR00081">
    <property type="entry name" value="GDHRDH"/>
</dbReference>
<accession>A0ABQ3Z3J8</accession>
<gene>
    <name evidence="2" type="ORF">Adu01nite_57570</name>
</gene>
<dbReference type="SUPFAM" id="SSF51735">
    <property type="entry name" value="NAD(P)-binding Rossmann-fold domains"/>
    <property type="match status" value="1"/>
</dbReference>
<reference evidence="2 3" key="1">
    <citation type="submission" date="2021-01" db="EMBL/GenBank/DDBJ databases">
        <title>Whole genome shotgun sequence of Actinoplanes durhamensis NBRC 14914.</title>
        <authorList>
            <person name="Komaki H."/>
            <person name="Tamura T."/>
        </authorList>
    </citation>
    <scope>NUCLEOTIDE SEQUENCE [LARGE SCALE GENOMIC DNA]</scope>
    <source>
        <strain evidence="2 3">NBRC 14914</strain>
    </source>
</reference>
<organism evidence="2 3">
    <name type="scientific">Paractinoplanes durhamensis</name>
    <dbReference type="NCBI Taxonomy" id="113563"/>
    <lineage>
        <taxon>Bacteria</taxon>
        <taxon>Bacillati</taxon>
        <taxon>Actinomycetota</taxon>
        <taxon>Actinomycetes</taxon>
        <taxon>Micromonosporales</taxon>
        <taxon>Micromonosporaceae</taxon>
        <taxon>Paractinoplanes</taxon>
    </lineage>
</organism>
<name>A0ABQ3Z3J8_9ACTN</name>
<dbReference type="Pfam" id="PF00106">
    <property type="entry name" value="adh_short"/>
    <property type="match status" value="1"/>
</dbReference>
<dbReference type="Gene3D" id="3.40.50.720">
    <property type="entry name" value="NAD(P)-binding Rossmann-like Domain"/>
    <property type="match status" value="1"/>
</dbReference>
<dbReference type="RefSeq" id="WP_203731131.1">
    <property type="nucleotide sequence ID" value="NZ_BAAATX010000064.1"/>
</dbReference>